<dbReference type="InterPro" id="IPR038729">
    <property type="entry name" value="Rad50/SbcC_AAA"/>
</dbReference>
<dbReference type="Gene3D" id="3.40.50.300">
    <property type="entry name" value="P-loop containing nucleotide triphosphate hydrolases"/>
    <property type="match status" value="2"/>
</dbReference>
<name>A0A830GRV5_9EURY</name>
<reference evidence="6" key="2">
    <citation type="submission" date="2020-09" db="EMBL/GenBank/DDBJ databases">
        <authorList>
            <person name="Sun Q."/>
            <person name="Ohkuma M."/>
        </authorList>
    </citation>
    <scope>NUCLEOTIDE SEQUENCE</scope>
    <source>
        <strain evidence="6">JCM 17820</strain>
    </source>
</reference>
<dbReference type="PANTHER" id="PTHR32114">
    <property type="entry name" value="ABC TRANSPORTER ABCH.3"/>
    <property type="match status" value="1"/>
</dbReference>
<evidence type="ECO:0000256" key="3">
    <source>
        <dbReference type="SAM" id="Coils"/>
    </source>
</evidence>
<sequence length="627" mass="70576">MAALHVENVGGIESTDVSLAPGVSVLTGRNATNRTSLLQGLMAALGSEAPSLKSDTATGSVELALDGETYTRTLTRESGTVTFDGSPYLDEDVTVADLFAFLLESNEARQAVADDADLRELLMRPVDTDSIQRDIASLRSERREIVQRLDDLSTLEADLPDLQARRDELDAEIDSVESELEAARQALEQATETATTDGELTDRLEALQERTSELDEVRFELEAERDSLDAVRAECADLDRSLSTFPEAPDEELAEVASELADCRERKQRLDSEITELQQTIQFNERMLDGGDLSVAQTSTADRTEADGVVCWTCGSAVDPADVERTVEQLRTLQSERREERATVQERIDALLDRQAELEESKRQREELRQRHDDLLAERAERARRVETLEQRRADLQSAVEDARDAVGSRESPDQSDTLDRHRAVNRAEFELEQLRADRSAVVEEIDDLQRELDQRADLLARREDIDAEIESLRGRIERLERTAVAEFNDHMSQVLDILDYTRLARIWIERQPESADSTGTALSESRFVLHIVRRTDDGTTYEDVIDHLSESEREVTGLVFALAGYLVHEVYETVPFMLLDSLEAIDSERISKLVGYVRPYTDFLVVALLPEDARALPDSYHRIRNV</sequence>
<dbReference type="GO" id="GO:0016887">
    <property type="term" value="F:ATP hydrolysis activity"/>
    <property type="evidence" value="ECO:0007669"/>
    <property type="project" value="InterPro"/>
</dbReference>
<dbReference type="Pfam" id="PF13476">
    <property type="entry name" value="AAA_23"/>
    <property type="match status" value="1"/>
</dbReference>
<evidence type="ECO:0000256" key="4">
    <source>
        <dbReference type="SAM" id="MobiDB-lite"/>
    </source>
</evidence>
<proteinExistence type="inferred from homology"/>
<dbReference type="NCBIfam" id="NF045487">
    <property type="entry name" value="ASRP"/>
    <property type="match status" value="1"/>
</dbReference>
<dbReference type="PANTHER" id="PTHR32114:SF2">
    <property type="entry name" value="ABC TRANSPORTER ABCH.3"/>
    <property type="match status" value="1"/>
</dbReference>
<dbReference type="InterPro" id="IPR027417">
    <property type="entry name" value="P-loop_NTPase"/>
</dbReference>
<feature type="region of interest" description="Disordered" evidence="4">
    <location>
        <begin position="397"/>
        <end position="420"/>
    </location>
</feature>
<reference evidence="6" key="1">
    <citation type="journal article" date="2014" name="Int. J. Syst. Evol. Microbiol.">
        <title>Complete genome sequence of Corynebacterium casei LMG S-19264T (=DSM 44701T), isolated from a smear-ripened cheese.</title>
        <authorList>
            <consortium name="US DOE Joint Genome Institute (JGI-PGF)"/>
            <person name="Walter F."/>
            <person name="Albersmeier A."/>
            <person name="Kalinowski J."/>
            <person name="Ruckert C."/>
        </authorList>
    </citation>
    <scope>NUCLEOTIDE SEQUENCE</scope>
    <source>
        <strain evidence="6">JCM 17820</strain>
    </source>
</reference>
<gene>
    <name evidence="6" type="ORF">GCM10009030_36120</name>
</gene>
<keyword evidence="1 3" id="KW-0175">Coiled coil</keyword>
<evidence type="ECO:0000259" key="5">
    <source>
        <dbReference type="Pfam" id="PF13476"/>
    </source>
</evidence>
<feature type="coiled-coil region" evidence="3">
    <location>
        <begin position="135"/>
        <end position="287"/>
    </location>
</feature>
<feature type="domain" description="Rad50/SbcC-type AAA" evidence="5">
    <location>
        <begin position="4"/>
        <end position="214"/>
    </location>
</feature>
<evidence type="ECO:0000256" key="2">
    <source>
        <dbReference type="ARBA" id="ARBA00049666"/>
    </source>
</evidence>
<evidence type="ECO:0000313" key="6">
    <source>
        <dbReference type="EMBL" id="GGO01981.1"/>
    </source>
</evidence>
<dbReference type="GO" id="GO:0006302">
    <property type="term" value="P:double-strand break repair"/>
    <property type="evidence" value="ECO:0007669"/>
    <property type="project" value="InterPro"/>
</dbReference>
<accession>A0A830GRV5</accession>
<keyword evidence="7" id="KW-1185">Reference proteome</keyword>
<dbReference type="SUPFAM" id="SSF52540">
    <property type="entry name" value="P-loop containing nucleoside triphosphate hydrolases"/>
    <property type="match status" value="1"/>
</dbReference>
<comment type="caution">
    <text evidence="6">The sequence shown here is derived from an EMBL/GenBank/DDBJ whole genome shotgun (WGS) entry which is preliminary data.</text>
</comment>
<protein>
    <submittedName>
        <fullName evidence="6">Chromosome segregation protein SMC</fullName>
    </submittedName>
</protein>
<comment type="similarity">
    <text evidence="2">Belongs to the Sph1/Sph2 family.</text>
</comment>
<dbReference type="AlphaFoldDB" id="A0A830GRV5"/>
<organism evidence="6 7">
    <name type="scientific">Haloarcula pellucida</name>
    <dbReference type="NCBI Taxonomy" id="1427151"/>
    <lineage>
        <taxon>Archaea</taxon>
        <taxon>Methanobacteriati</taxon>
        <taxon>Methanobacteriota</taxon>
        <taxon>Stenosarchaea group</taxon>
        <taxon>Halobacteria</taxon>
        <taxon>Halobacteriales</taxon>
        <taxon>Haloarculaceae</taxon>
        <taxon>Haloarcula</taxon>
    </lineage>
</organism>
<evidence type="ECO:0000256" key="1">
    <source>
        <dbReference type="ARBA" id="ARBA00023054"/>
    </source>
</evidence>
<evidence type="ECO:0000313" key="7">
    <source>
        <dbReference type="Proteomes" id="UP000605784"/>
    </source>
</evidence>
<dbReference type="EMBL" id="BMOU01000007">
    <property type="protein sequence ID" value="GGO01981.1"/>
    <property type="molecule type" value="Genomic_DNA"/>
</dbReference>
<dbReference type="Proteomes" id="UP000605784">
    <property type="component" value="Unassembled WGS sequence"/>
</dbReference>